<protein>
    <recommendedName>
        <fullName evidence="2">Protein-glutamine gamma-glutamyltransferase-like C-terminal domain-containing protein</fullName>
    </recommendedName>
</protein>
<organism evidence="3 4">
    <name type="scientific">Thermomonospora echinospora</name>
    <dbReference type="NCBI Taxonomy" id="1992"/>
    <lineage>
        <taxon>Bacteria</taxon>
        <taxon>Bacillati</taxon>
        <taxon>Actinomycetota</taxon>
        <taxon>Actinomycetes</taxon>
        <taxon>Streptosporangiales</taxon>
        <taxon>Thermomonosporaceae</taxon>
        <taxon>Thermomonospora</taxon>
    </lineage>
</organism>
<evidence type="ECO:0000313" key="3">
    <source>
        <dbReference type="EMBL" id="SEF96402.1"/>
    </source>
</evidence>
<evidence type="ECO:0000259" key="2">
    <source>
        <dbReference type="Pfam" id="PF13559"/>
    </source>
</evidence>
<name>A0A1H5WA98_9ACTN</name>
<feature type="transmembrane region" description="Helical" evidence="1">
    <location>
        <begin position="62"/>
        <end position="83"/>
    </location>
</feature>
<dbReference type="AlphaFoldDB" id="A0A1H5WA98"/>
<dbReference type="EMBL" id="FNVO01000002">
    <property type="protein sequence ID" value="SEF96402.1"/>
    <property type="molecule type" value="Genomic_DNA"/>
</dbReference>
<proteinExistence type="predicted"/>
<sequence>MRIDPIGRDEARELARRELEKGIYRRDEPSWLERAWNNFNDWLNELFNRAAEPTAPGNGGGWLSLLIILVLLAATVALVGWLMRGRFNVRSARESLLADQPSTAKDHRSAAERLAEAGQWAEAIRERLRAIARDLEERVILDPRPGRTADELAAEAGAALPDHAEGLRTGVRIFDDVWYGDRPGTREGYAALVALDERLRAAKPKAIESGEPAGVSA</sequence>
<keyword evidence="1" id="KW-0812">Transmembrane</keyword>
<dbReference type="Proteomes" id="UP000236723">
    <property type="component" value="Unassembled WGS sequence"/>
</dbReference>
<keyword evidence="1" id="KW-0472">Membrane</keyword>
<dbReference type="RefSeq" id="WP_103936863.1">
    <property type="nucleotide sequence ID" value="NZ_FNVO01000002.1"/>
</dbReference>
<dbReference type="OrthoDB" id="3389322at2"/>
<reference evidence="4" key="1">
    <citation type="submission" date="2016-10" db="EMBL/GenBank/DDBJ databases">
        <authorList>
            <person name="Varghese N."/>
            <person name="Submissions S."/>
        </authorList>
    </citation>
    <scope>NUCLEOTIDE SEQUENCE [LARGE SCALE GENOMIC DNA]</scope>
    <source>
        <strain evidence="4">DSM 43163</strain>
    </source>
</reference>
<dbReference type="Pfam" id="PF13559">
    <property type="entry name" value="DUF4129"/>
    <property type="match status" value="1"/>
</dbReference>
<gene>
    <name evidence="3" type="ORF">SAMN04489712_102645</name>
</gene>
<dbReference type="InterPro" id="IPR025403">
    <property type="entry name" value="TgpA-like_C"/>
</dbReference>
<evidence type="ECO:0000313" key="4">
    <source>
        <dbReference type="Proteomes" id="UP000236723"/>
    </source>
</evidence>
<feature type="domain" description="Protein-glutamine gamma-glutamyltransferase-like C-terminal" evidence="2">
    <location>
        <begin position="128"/>
        <end position="197"/>
    </location>
</feature>
<evidence type="ECO:0000256" key="1">
    <source>
        <dbReference type="SAM" id="Phobius"/>
    </source>
</evidence>
<keyword evidence="1" id="KW-1133">Transmembrane helix</keyword>
<keyword evidence="4" id="KW-1185">Reference proteome</keyword>
<accession>A0A1H5WA98</accession>